<reference evidence="3 4" key="1">
    <citation type="submission" date="2019-02" db="EMBL/GenBank/DDBJ databases">
        <title>Deep-cultivation of Planctomycetes and their phenomic and genomic characterization uncovers novel biology.</title>
        <authorList>
            <person name="Wiegand S."/>
            <person name="Jogler M."/>
            <person name="Boedeker C."/>
            <person name="Pinto D."/>
            <person name="Vollmers J."/>
            <person name="Rivas-Marin E."/>
            <person name="Kohn T."/>
            <person name="Peeters S.H."/>
            <person name="Heuer A."/>
            <person name="Rast P."/>
            <person name="Oberbeckmann S."/>
            <person name="Bunk B."/>
            <person name="Jeske O."/>
            <person name="Meyerdierks A."/>
            <person name="Storesund J.E."/>
            <person name="Kallscheuer N."/>
            <person name="Luecker S."/>
            <person name="Lage O.M."/>
            <person name="Pohl T."/>
            <person name="Merkel B.J."/>
            <person name="Hornburger P."/>
            <person name="Mueller R.-W."/>
            <person name="Bruemmer F."/>
            <person name="Labrenz M."/>
            <person name="Spormann A.M."/>
            <person name="Op den Camp H."/>
            <person name="Overmann J."/>
            <person name="Amann R."/>
            <person name="Jetten M.S.M."/>
            <person name="Mascher T."/>
            <person name="Medema M.H."/>
            <person name="Devos D.P."/>
            <person name="Kaster A.-K."/>
            <person name="Ovreas L."/>
            <person name="Rohde M."/>
            <person name="Galperin M.Y."/>
            <person name="Jogler C."/>
        </authorList>
    </citation>
    <scope>NUCLEOTIDE SEQUENCE [LARGE SCALE GENOMIC DNA]</scope>
    <source>
        <strain evidence="3 4">K23_9</strain>
    </source>
</reference>
<keyword evidence="2" id="KW-0732">Signal</keyword>
<organism evidence="3 4">
    <name type="scientific">Stieleria marina</name>
    <dbReference type="NCBI Taxonomy" id="1930275"/>
    <lineage>
        <taxon>Bacteria</taxon>
        <taxon>Pseudomonadati</taxon>
        <taxon>Planctomycetota</taxon>
        <taxon>Planctomycetia</taxon>
        <taxon>Pirellulales</taxon>
        <taxon>Pirellulaceae</taxon>
        <taxon>Stieleria</taxon>
    </lineage>
</organism>
<dbReference type="Proteomes" id="UP000319817">
    <property type="component" value="Chromosome"/>
</dbReference>
<feature type="region of interest" description="Disordered" evidence="1">
    <location>
        <begin position="91"/>
        <end position="163"/>
    </location>
</feature>
<dbReference type="EMBL" id="CP036526">
    <property type="protein sequence ID" value="QDT08519.1"/>
    <property type="molecule type" value="Genomic_DNA"/>
</dbReference>
<evidence type="ECO:0000256" key="2">
    <source>
        <dbReference type="SAM" id="SignalP"/>
    </source>
</evidence>
<sequence precursor="true">MVRCFLTSLMLLSCGLIASPQASAQFPRVAPSADSAAARMRPVGSPSAVDQFRRGNRFQETAYDRSLSNPNARYERSPSTNVRQVAMLQQDGGFRSPPLPESQPGNFAIPGGPGGNTAAMTQPRQPGQNLLQPQPMPNLQGQPLPSNPNASLPSNPALASSGAILSPSDMAPMPRPNLGSAFATVDNCNCVSPASGYSAASGIGCGSGLGYISPASCNTPVTPGYLPQNYGYAAPAAQIPGPAVMPVQPGFATGNLTTGSVPRALISLGQQNYQVQVGQGLWGQPVAYVPGQSIRNWVRYFFP</sequence>
<evidence type="ECO:0000313" key="4">
    <source>
        <dbReference type="Proteomes" id="UP000319817"/>
    </source>
</evidence>
<protein>
    <submittedName>
        <fullName evidence="3">Uncharacterized protein</fullName>
    </submittedName>
</protein>
<feature type="chain" id="PRO_5021829022" evidence="2">
    <location>
        <begin position="25"/>
        <end position="303"/>
    </location>
</feature>
<feature type="compositionally biased region" description="Low complexity" evidence="1">
    <location>
        <begin position="143"/>
        <end position="161"/>
    </location>
</feature>
<evidence type="ECO:0000313" key="3">
    <source>
        <dbReference type="EMBL" id="QDT08519.1"/>
    </source>
</evidence>
<evidence type="ECO:0000256" key="1">
    <source>
        <dbReference type="SAM" id="MobiDB-lite"/>
    </source>
</evidence>
<keyword evidence="4" id="KW-1185">Reference proteome</keyword>
<proteinExistence type="predicted"/>
<feature type="signal peptide" evidence="2">
    <location>
        <begin position="1"/>
        <end position="24"/>
    </location>
</feature>
<feature type="compositionally biased region" description="Polar residues" evidence="1">
    <location>
        <begin position="118"/>
        <end position="141"/>
    </location>
</feature>
<gene>
    <name evidence="3" type="ORF">K239x_04580</name>
</gene>
<name>A0A517NN25_9BACT</name>
<accession>A0A517NN25</accession>
<dbReference type="AlphaFoldDB" id="A0A517NN25"/>